<dbReference type="AlphaFoldDB" id="A0A345PBP8"/>
<proteinExistence type="predicted"/>
<dbReference type="KEGG" id="mbah:HYN46_13440"/>
<accession>A0A345PBP8</accession>
<evidence type="ECO:0000313" key="2">
    <source>
        <dbReference type="Proteomes" id="UP000253940"/>
    </source>
</evidence>
<dbReference type="EMBL" id="CP031222">
    <property type="protein sequence ID" value="AXI04707.1"/>
    <property type="molecule type" value="Genomic_DNA"/>
</dbReference>
<keyword evidence="2" id="KW-1185">Reference proteome</keyword>
<dbReference type="Proteomes" id="UP000253940">
    <property type="component" value="Chromosome"/>
</dbReference>
<reference evidence="1 2" key="1">
    <citation type="submission" date="2018-07" db="EMBL/GenBank/DDBJ databases">
        <title>Genome sequencing of Moraxellaceae gen. HYN0046.</title>
        <authorList>
            <person name="Kim M."/>
            <person name="Yi H."/>
        </authorList>
    </citation>
    <scope>NUCLEOTIDE SEQUENCE [LARGE SCALE GENOMIC DNA]</scope>
    <source>
        <strain evidence="1 2">HYN0046</strain>
    </source>
</reference>
<sequence>MWKTQPLPEERTELNFSASYSNDEIEKMILGVIPKEMEDKWFIYFQDNTLFFHRSWTGFCIFTLKFMFDSMGAHVVESWVNRNTSQYNSTSIEDDQHNLQLIIDQFLLHIQPKSGWRL</sequence>
<gene>
    <name evidence="1" type="ORF">HYN46_13440</name>
</gene>
<dbReference type="OrthoDB" id="487531at2"/>
<organism evidence="1 2">
    <name type="scientific">Aquirhabdus parva</name>
    <dbReference type="NCBI Taxonomy" id="2283318"/>
    <lineage>
        <taxon>Bacteria</taxon>
        <taxon>Pseudomonadati</taxon>
        <taxon>Pseudomonadota</taxon>
        <taxon>Gammaproteobacteria</taxon>
        <taxon>Moraxellales</taxon>
        <taxon>Moraxellaceae</taxon>
        <taxon>Aquirhabdus</taxon>
    </lineage>
</organism>
<evidence type="ECO:0000313" key="1">
    <source>
        <dbReference type="EMBL" id="AXI04707.1"/>
    </source>
</evidence>
<protein>
    <submittedName>
        <fullName evidence="1">Uncharacterized protein</fullName>
    </submittedName>
</protein>
<name>A0A345PBP8_9GAMM</name>